<dbReference type="SMART" id="SM00347">
    <property type="entry name" value="HTH_MARR"/>
    <property type="match status" value="1"/>
</dbReference>
<sequence length="204" mass="21840">MASASAEDLPPPRVPVPSTLPTTLPVMPLGPRTGWELPYLVAQAGFAVNAAVDEAARELSMPASDLNALYILIAHGPLPAKALARLLYLQQSSISQLADRLQASGLLRRERDDIDRRRIWLYPTAAAATLVAEVGGQVRDQVMRVFAGLTPGAATALAALLEDVVQPWVQQQMPTATPPDRSSAVSLERTHPRMVEPSPSIDGI</sequence>
<dbReference type="PROSITE" id="PS50995">
    <property type="entry name" value="HTH_MARR_2"/>
    <property type="match status" value="1"/>
</dbReference>
<dbReference type="Proteomes" id="UP001501195">
    <property type="component" value="Unassembled WGS sequence"/>
</dbReference>
<keyword evidence="4" id="KW-1185">Reference proteome</keyword>
<dbReference type="EMBL" id="BAABIL010000119">
    <property type="protein sequence ID" value="GAA4969557.1"/>
    <property type="molecule type" value="Genomic_DNA"/>
</dbReference>
<feature type="compositionally biased region" description="Low complexity" evidence="1">
    <location>
        <begin position="16"/>
        <end position="25"/>
    </location>
</feature>
<protein>
    <recommendedName>
        <fullName evidence="2">HTH marR-type domain-containing protein</fullName>
    </recommendedName>
</protein>
<accession>A0ABP9HF85</accession>
<dbReference type="InterPro" id="IPR036388">
    <property type="entry name" value="WH-like_DNA-bd_sf"/>
</dbReference>
<dbReference type="Gene3D" id="1.10.10.10">
    <property type="entry name" value="Winged helix-like DNA-binding domain superfamily/Winged helix DNA-binding domain"/>
    <property type="match status" value="1"/>
</dbReference>
<comment type="caution">
    <text evidence="3">The sequence shown here is derived from an EMBL/GenBank/DDBJ whole genome shotgun (WGS) entry which is preliminary data.</text>
</comment>
<evidence type="ECO:0000313" key="4">
    <source>
        <dbReference type="Proteomes" id="UP001501195"/>
    </source>
</evidence>
<dbReference type="InterPro" id="IPR039422">
    <property type="entry name" value="MarR/SlyA-like"/>
</dbReference>
<feature type="domain" description="HTH marR-type" evidence="2">
    <location>
        <begin position="34"/>
        <end position="166"/>
    </location>
</feature>
<evidence type="ECO:0000259" key="2">
    <source>
        <dbReference type="PROSITE" id="PS50995"/>
    </source>
</evidence>
<dbReference type="InterPro" id="IPR036390">
    <property type="entry name" value="WH_DNA-bd_sf"/>
</dbReference>
<dbReference type="PANTHER" id="PTHR33164:SF43">
    <property type="entry name" value="HTH-TYPE TRANSCRIPTIONAL REPRESSOR YETL"/>
    <property type="match status" value="1"/>
</dbReference>
<name>A0ABP9HF85_9ACTN</name>
<dbReference type="InterPro" id="IPR000835">
    <property type="entry name" value="HTH_MarR-typ"/>
</dbReference>
<evidence type="ECO:0000313" key="3">
    <source>
        <dbReference type="EMBL" id="GAA4969557.1"/>
    </source>
</evidence>
<organism evidence="3 4">
    <name type="scientific">Kineococcus glutinatus</name>
    <dbReference type="NCBI Taxonomy" id="1070872"/>
    <lineage>
        <taxon>Bacteria</taxon>
        <taxon>Bacillati</taxon>
        <taxon>Actinomycetota</taxon>
        <taxon>Actinomycetes</taxon>
        <taxon>Kineosporiales</taxon>
        <taxon>Kineosporiaceae</taxon>
        <taxon>Kineococcus</taxon>
    </lineage>
</organism>
<gene>
    <name evidence="3" type="ORF">GCM10023225_09780</name>
</gene>
<dbReference type="SUPFAM" id="SSF46785">
    <property type="entry name" value="Winged helix' DNA-binding domain"/>
    <property type="match status" value="1"/>
</dbReference>
<dbReference type="PANTHER" id="PTHR33164">
    <property type="entry name" value="TRANSCRIPTIONAL REGULATOR, MARR FAMILY"/>
    <property type="match status" value="1"/>
</dbReference>
<dbReference type="Pfam" id="PF12802">
    <property type="entry name" value="MarR_2"/>
    <property type="match status" value="1"/>
</dbReference>
<reference evidence="4" key="1">
    <citation type="journal article" date="2019" name="Int. J. Syst. Evol. Microbiol.">
        <title>The Global Catalogue of Microorganisms (GCM) 10K type strain sequencing project: providing services to taxonomists for standard genome sequencing and annotation.</title>
        <authorList>
            <consortium name="The Broad Institute Genomics Platform"/>
            <consortium name="The Broad Institute Genome Sequencing Center for Infectious Disease"/>
            <person name="Wu L."/>
            <person name="Ma J."/>
        </authorList>
    </citation>
    <scope>NUCLEOTIDE SEQUENCE [LARGE SCALE GENOMIC DNA]</scope>
    <source>
        <strain evidence="4">JCM 18126</strain>
    </source>
</reference>
<feature type="region of interest" description="Disordered" evidence="1">
    <location>
        <begin position="172"/>
        <end position="204"/>
    </location>
</feature>
<evidence type="ECO:0000256" key="1">
    <source>
        <dbReference type="SAM" id="MobiDB-lite"/>
    </source>
</evidence>
<feature type="region of interest" description="Disordered" evidence="1">
    <location>
        <begin position="1"/>
        <end position="25"/>
    </location>
</feature>
<proteinExistence type="predicted"/>